<dbReference type="AlphaFoldDB" id="A0AAW4PEZ7"/>
<organism evidence="3 4">
    <name type="scientific">Haloarcula nitratireducens</name>
    <dbReference type="NCBI Taxonomy" id="2487749"/>
    <lineage>
        <taxon>Archaea</taxon>
        <taxon>Methanobacteriati</taxon>
        <taxon>Methanobacteriota</taxon>
        <taxon>Stenosarchaea group</taxon>
        <taxon>Halobacteria</taxon>
        <taxon>Halobacteriales</taxon>
        <taxon>Haloarculaceae</taxon>
        <taxon>Haloarcula</taxon>
    </lineage>
</organism>
<feature type="region of interest" description="Disordered" evidence="1">
    <location>
        <begin position="29"/>
        <end position="48"/>
    </location>
</feature>
<accession>A0AAW4PEZ7</accession>
<keyword evidence="4" id="KW-1185">Reference proteome</keyword>
<evidence type="ECO:0000313" key="3">
    <source>
        <dbReference type="EMBL" id="MBX0296125.1"/>
    </source>
</evidence>
<feature type="region of interest" description="Disordered" evidence="1">
    <location>
        <begin position="64"/>
        <end position="149"/>
    </location>
</feature>
<comment type="caution">
    <text evidence="3">The sequence shown here is derived from an EMBL/GenBank/DDBJ whole genome shotgun (WGS) entry which is preliminary data.</text>
</comment>
<dbReference type="InterPro" id="IPR032093">
    <property type="entry name" value="PhoD_N"/>
</dbReference>
<dbReference type="EMBL" id="RKLT01000005">
    <property type="protein sequence ID" value="MBX0296125.1"/>
    <property type="molecule type" value="Genomic_DNA"/>
</dbReference>
<evidence type="ECO:0000256" key="1">
    <source>
        <dbReference type="SAM" id="MobiDB-lite"/>
    </source>
</evidence>
<protein>
    <submittedName>
        <fullName evidence="3">PhoD-like phosphatase N-terminal domain-containing protein</fullName>
    </submittedName>
</protein>
<dbReference type="Gene3D" id="2.60.40.380">
    <property type="entry name" value="Purple acid phosphatase-like, N-terminal"/>
    <property type="match status" value="1"/>
</dbReference>
<evidence type="ECO:0000259" key="2">
    <source>
        <dbReference type="Pfam" id="PF16655"/>
    </source>
</evidence>
<reference evidence="3 4" key="1">
    <citation type="submission" date="2021-06" db="EMBL/GenBank/DDBJ databases">
        <title>Halomicroarcula sp. a new haloarchaeum isolated from saline soil.</title>
        <authorList>
            <person name="Duran-Viseras A."/>
            <person name="Sanchez-Porro C."/>
            <person name="Ventosa A."/>
        </authorList>
    </citation>
    <scope>NUCLEOTIDE SEQUENCE [LARGE SCALE GENOMIC DNA]</scope>
    <source>
        <strain evidence="3 4">F27</strain>
    </source>
</reference>
<sequence length="149" mass="16078">MIAETTPLESSRREFIRNAITTVTAARANNGRGPLEADPFTPGVASGDLSRGSVVLWTRLAPEPLAEDGGMPDRRVPVRWTIPTDGEMDNTVGRDTAKTRPEYAARRGAGPQHRALLPIQSRPGSEPGRPSARSPVARVSKSVVDWRAT</sequence>
<dbReference type="Pfam" id="PF16655">
    <property type="entry name" value="PhoD_N"/>
    <property type="match status" value="1"/>
</dbReference>
<gene>
    <name evidence="3" type="ORF">EGH23_14695</name>
</gene>
<dbReference type="Proteomes" id="UP001430455">
    <property type="component" value="Unassembled WGS sequence"/>
</dbReference>
<proteinExistence type="predicted"/>
<name>A0AAW4PEZ7_9EURY</name>
<feature type="compositionally biased region" description="Basic and acidic residues" evidence="1">
    <location>
        <begin position="95"/>
        <end position="105"/>
    </location>
</feature>
<feature type="domain" description="Phospholipase D N-terminal" evidence="2">
    <location>
        <begin position="43"/>
        <end position="103"/>
    </location>
</feature>
<evidence type="ECO:0000313" key="4">
    <source>
        <dbReference type="Proteomes" id="UP001430455"/>
    </source>
</evidence>